<reference evidence="2 3" key="1">
    <citation type="submission" date="2018-06" db="EMBL/GenBank/DDBJ databases">
        <authorList>
            <consortium name="Pathogen Informatics"/>
            <person name="Doyle S."/>
        </authorList>
    </citation>
    <scope>NUCLEOTIDE SEQUENCE [LARGE SCALE GENOMIC DNA]</scope>
    <source>
        <strain evidence="2 3">NCTC10429</strain>
    </source>
</reference>
<proteinExistence type="predicted"/>
<dbReference type="EMBL" id="UGEX01000002">
    <property type="protein sequence ID" value="STM57341.1"/>
    <property type="molecule type" value="Genomic_DNA"/>
</dbReference>
<accession>A0A377E199</accession>
<evidence type="ECO:0000256" key="1">
    <source>
        <dbReference type="SAM" id="MobiDB-lite"/>
    </source>
</evidence>
<organism evidence="2 3">
    <name type="scientific">Escherichia coli</name>
    <dbReference type="NCBI Taxonomy" id="562"/>
    <lineage>
        <taxon>Bacteria</taxon>
        <taxon>Pseudomonadati</taxon>
        <taxon>Pseudomonadota</taxon>
        <taxon>Gammaproteobacteria</taxon>
        <taxon>Enterobacterales</taxon>
        <taxon>Enterobacteriaceae</taxon>
        <taxon>Escherichia</taxon>
    </lineage>
</organism>
<feature type="region of interest" description="Disordered" evidence="1">
    <location>
        <begin position="46"/>
        <end position="74"/>
    </location>
</feature>
<dbReference type="AlphaFoldDB" id="A0A377E199"/>
<evidence type="ECO:0000313" key="3">
    <source>
        <dbReference type="Proteomes" id="UP000254088"/>
    </source>
</evidence>
<dbReference type="Proteomes" id="UP000254088">
    <property type="component" value="Unassembled WGS sequence"/>
</dbReference>
<feature type="compositionally biased region" description="Basic and acidic residues" evidence="1">
    <location>
        <begin position="46"/>
        <end position="59"/>
    </location>
</feature>
<gene>
    <name evidence="2" type="ORF">NCTC10429_03914</name>
</gene>
<evidence type="ECO:0000313" key="2">
    <source>
        <dbReference type="EMBL" id="STM57341.1"/>
    </source>
</evidence>
<sequence length="74" mass="8053">MLRGLGGAVAALAQQPVGRTQSQRGASQRGYLCGARVGVEDHELAGECDQRDQDHRLDLDDAVPTQRPRARWNA</sequence>
<name>A0A377E199_ECOLX</name>
<protein>
    <submittedName>
        <fullName evidence="2">Uncharacterized protein</fullName>
    </submittedName>
</protein>